<keyword evidence="3" id="KW-0732">Signal</keyword>
<dbReference type="Proteomes" id="UP000198704">
    <property type="component" value="Unassembled WGS sequence"/>
</dbReference>
<evidence type="ECO:0000313" key="4">
    <source>
        <dbReference type="EMBL" id="SDM49192.1"/>
    </source>
</evidence>
<keyword evidence="2" id="KW-0812">Transmembrane</keyword>
<feature type="signal peptide" evidence="3">
    <location>
        <begin position="1"/>
        <end position="22"/>
    </location>
</feature>
<evidence type="ECO:0000256" key="3">
    <source>
        <dbReference type="SAM" id="SignalP"/>
    </source>
</evidence>
<evidence type="ECO:0000256" key="1">
    <source>
        <dbReference type="SAM" id="MobiDB-lite"/>
    </source>
</evidence>
<feature type="compositionally biased region" description="Basic residues" evidence="1">
    <location>
        <begin position="62"/>
        <end position="72"/>
    </location>
</feature>
<feature type="transmembrane region" description="Helical" evidence="2">
    <location>
        <begin position="32"/>
        <end position="56"/>
    </location>
</feature>
<gene>
    <name evidence="4" type="ORF">SAMN05216360_102245</name>
</gene>
<evidence type="ECO:0000313" key="5">
    <source>
        <dbReference type="Proteomes" id="UP000198704"/>
    </source>
</evidence>
<sequence length="117" mass="11728">MRKVLVALVLVGALAAPGAAQAQSRTTLGVGSGAVAGALVGGPIGAVAGAVVGGLVGNSTERRRHRVRRGRRYGSAAPRRPLPRRAEAAMPRAVSPVDQSAAAQAPAPGVSTWKDPH</sequence>
<feature type="region of interest" description="Disordered" evidence="1">
    <location>
        <begin position="60"/>
        <end position="117"/>
    </location>
</feature>
<reference evidence="5" key="1">
    <citation type="submission" date="2016-10" db="EMBL/GenBank/DDBJ databases">
        <authorList>
            <person name="Varghese N."/>
            <person name="Submissions S."/>
        </authorList>
    </citation>
    <scope>NUCLEOTIDE SEQUENCE [LARGE SCALE GENOMIC DNA]</scope>
    <source>
        <strain evidence="5">BL47</strain>
    </source>
</reference>
<feature type="chain" id="PRO_5011678705" description="Glycine zipper" evidence="3">
    <location>
        <begin position="23"/>
        <end position="117"/>
    </location>
</feature>
<organism evidence="4 5">
    <name type="scientific">Methylobacterium phyllostachyos</name>
    <dbReference type="NCBI Taxonomy" id="582672"/>
    <lineage>
        <taxon>Bacteria</taxon>
        <taxon>Pseudomonadati</taxon>
        <taxon>Pseudomonadota</taxon>
        <taxon>Alphaproteobacteria</taxon>
        <taxon>Hyphomicrobiales</taxon>
        <taxon>Methylobacteriaceae</taxon>
        <taxon>Methylobacterium</taxon>
    </lineage>
</organism>
<evidence type="ECO:0000256" key="2">
    <source>
        <dbReference type="SAM" id="Phobius"/>
    </source>
</evidence>
<name>A0A1G9TNI0_9HYPH</name>
<keyword evidence="2" id="KW-1133">Transmembrane helix</keyword>
<keyword evidence="5" id="KW-1185">Reference proteome</keyword>
<evidence type="ECO:0008006" key="6">
    <source>
        <dbReference type="Google" id="ProtNLM"/>
    </source>
</evidence>
<dbReference type="RefSeq" id="WP_091713480.1">
    <property type="nucleotide sequence ID" value="NZ_FNHS01000002.1"/>
</dbReference>
<dbReference type="EMBL" id="FNHS01000002">
    <property type="protein sequence ID" value="SDM49192.1"/>
    <property type="molecule type" value="Genomic_DNA"/>
</dbReference>
<keyword evidence="2" id="KW-0472">Membrane</keyword>
<dbReference type="AlphaFoldDB" id="A0A1G9TNI0"/>
<proteinExistence type="predicted"/>
<protein>
    <recommendedName>
        <fullName evidence="6">Glycine zipper</fullName>
    </recommendedName>
</protein>
<dbReference type="STRING" id="582672.SAMN05216360_102245"/>
<accession>A0A1G9TNI0</accession>